<evidence type="ECO:0000256" key="2">
    <source>
        <dbReference type="SAM" id="Phobius"/>
    </source>
</evidence>
<keyword evidence="2" id="KW-1133">Transmembrane helix</keyword>
<proteinExistence type="predicted"/>
<feature type="compositionally biased region" description="Polar residues" evidence="1">
    <location>
        <begin position="126"/>
        <end position="135"/>
    </location>
</feature>
<keyword evidence="4" id="KW-1185">Reference proteome</keyword>
<feature type="compositionally biased region" description="Basic and acidic residues" evidence="1">
    <location>
        <begin position="195"/>
        <end position="207"/>
    </location>
</feature>
<accession>A0A4Y9XZZ4</accession>
<keyword evidence="2" id="KW-0812">Transmembrane</keyword>
<feature type="transmembrane region" description="Helical" evidence="2">
    <location>
        <begin position="6"/>
        <end position="30"/>
    </location>
</feature>
<dbReference type="Gene3D" id="6.10.110.10">
    <property type="match status" value="1"/>
</dbReference>
<evidence type="ECO:0000256" key="1">
    <source>
        <dbReference type="SAM" id="MobiDB-lite"/>
    </source>
</evidence>
<protein>
    <submittedName>
        <fullName evidence="3">Uncharacterized protein</fullName>
    </submittedName>
</protein>
<dbReference type="AlphaFoldDB" id="A0A4Y9XZZ4"/>
<dbReference type="OrthoDB" id="440424at2759"/>
<name>A0A4Y9XZZ4_9AGAM</name>
<feature type="compositionally biased region" description="Pro residues" evidence="1">
    <location>
        <begin position="147"/>
        <end position="157"/>
    </location>
</feature>
<feature type="compositionally biased region" description="Low complexity" evidence="1">
    <location>
        <begin position="136"/>
        <end position="146"/>
    </location>
</feature>
<dbReference type="InterPro" id="IPR038213">
    <property type="entry name" value="IFI6/IFI27-like_sf"/>
</dbReference>
<dbReference type="Proteomes" id="UP000298327">
    <property type="component" value="Unassembled WGS sequence"/>
</dbReference>
<keyword evidence="2" id="KW-0472">Membrane</keyword>
<comment type="caution">
    <text evidence="3">The sequence shown here is derived from an EMBL/GenBank/DDBJ whole genome shotgun (WGS) entry which is preliminary data.</text>
</comment>
<evidence type="ECO:0000313" key="3">
    <source>
        <dbReference type="EMBL" id="TFY54189.1"/>
    </source>
</evidence>
<feature type="compositionally biased region" description="Low complexity" evidence="1">
    <location>
        <begin position="158"/>
        <end position="182"/>
    </location>
</feature>
<gene>
    <name evidence="3" type="ORF">EVG20_g9812</name>
</gene>
<sequence>MFDPLTQLIVILLFAIFGFSATGPIIRFLLWLIGFGAEGPIAGPSREHADSDAPAGTFAAWVQSLIGAVEEGSLFAWLQRIAMTDVPGVFKAIGGSFMSLFALSVPLASPSFTSHAAPANHPLASGTPTLSSAARTSTHLHSHTPPSLSPSPSPTPECPSTHTSPQNAPAPACPSALASRSPYHSSTVPLASPDEPMHAARARDAVRRVRRGA</sequence>
<reference evidence="3 4" key="1">
    <citation type="submission" date="2019-02" db="EMBL/GenBank/DDBJ databases">
        <title>Genome sequencing of the rare red list fungi Dentipellis fragilis.</title>
        <authorList>
            <person name="Buettner E."/>
            <person name="Kellner H."/>
        </authorList>
    </citation>
    <scope>NUCLEOTIDE SEQUENCE [LARGE SCALE GENOMIC DNA]</scope>
    <source>
        <strain evidence="3 4">DSM 105465</strain>
    </source>
</reference>
<organism evidence="3 4">
    <name type="scientific">Dentipellis fragilis</name>
    <dbReference type="NCBI Taxonomy" id="205917"/>
    <lineage>
        <taxon>Eukaryota</taxon>
        <taxon>Fungi</taxon>
        <taxon>Dikarya</taxon>
        <taxon>Basidiomycota</taxon>
        <taxon>Agaricomycotina</taxon>
        <taxon>Agaricomycetes</taxon>
        <taxon>Russulales</taxon>
        <taxon>Hericiaceae</taxon>
        <taxon>Dentipellis</taxon>
    </lineage>
</organism>
<feature type="region of interest" description="Disordered" evidence="1">
    <location>
        <begin position="119"/>
        <end position="213"/>
    </location>
</feature>
<evidence type="ECO:0000313" key="4">
    <source>
        <dbReference type="Proteomes" id="UP000298327"/>
    </source>
</evidence>
<dbReference type="EMBL" id="SEOQ01001056">
    <property type="protein sequence ID" value="TFY54189.1"/>
    <property type="molecule type" value="Genomic_DNA"/>
</dbReference>